<reference evidence="9" key="1">
    <citation type="journal article" date="2015" name="PLoS Genet.">
        <title>Genome Sequence and Transcriptome Analyses of Chrysochromulina tobin: Metabolic Tools for Enhanced Algal Fitness in the Prominent Order Prymnesiales (Haptophyceae).</title>
        <authorList>
            <person name="Hovde B.T."/>
            <person name="Deodato C.R."/>
            <person name="Hunsperger H.M."/>
            <person name="Ryken S.A."/>
            <person name="Yost W."/>
            <person name="Jha R.K."/>
            <person name="Patterson J."/>
            <person name="Monnat R.J. Jr."/>
            <person name="Barlow S.B."/>
            <person name="Starkenburg S.R."/>
            <person name="Cattolico R.A."/>
        </authorList>
    </citation>
    <scope>NUCLEOTIDE SEQUENCE</scope>
    <source>
        <strain evidence="9">CCMP291</strain>
    </source>
</reference>
<dbReference type="AlphaFoldDB" id="A0A0M0LQ85"/>
<protein>
    <submittedName>
        <fullName evidence="8">Fad dependent</fullName>
    </submittedName>
</protein>
<comment type="cofactor">
    <cofactor evidence="1">
        <name>FAD</name>
        <dbReference type="ChEBI" id="CHEBI:57692"/>
    </cofactor>
</comment>
<dbReference type="SUPFAM" id="SSF56176">
    <property type="entry name" value="FAD-binding/transporter-associated domain-like"/>
    <property type="match status" value="1"/>
</dbReference>
<sequence length="623" mass="66087">MRDLGAETLEPAGTPMPAPITSSKLRYPPYRVIGPWVKKGARIKYGDGDRFEDAVTAWNFRLQGARRPRAVLSPASSADVASALRVARLAGARVAVRNGGHAPTAHSLAPSGLTVDMKAWRRVTVRRAAAGEMADEGGASSWVADVEGGAVWGDVYRALEEHTAAAGGGKALYAVGGGCAGVGVAGLLTAGGITFSSRLHGLAVDNVLTYTLVLPNGTLATWGRREQPALHRAVTAGRTALGVVWRVTLRLWEGALCFGVVELTDLQFQEQATFEVIARAHADNLRAVKNERRWTLILEFSESAMFTFLFVGTPEEARRSGAALGLFERILDISRVAGQMHIEHPKGERRALVGARWHSHRFRRLDASEAPQTAPAVPIPMELITGGTSGIGLAAATRLVAAGRQLLRLLTNVQPASSAAADDGYWWCAEGEPRVIVVGSGASQLAVRQGVIDLLTGAPYWQVPSEPASEDVGITPFFARGSWGQLYAAAKLLEELMVLEAQVALHQPTRTSSATDAASSVATQSAAPALPSRRQPRPVSVVEVYPTGTVDTPTAAAWIAWSHISTVTADEAAAPIADALLDDSAARAAEHNQEVPAWASELFLGPSGGSLDRFLDLVHEHEA</sequence>
<dbReference type="Proteomes" id="UP000037460">
    <property type="component" value="Unassembled WGS sequence"/>
</dbReference>
<dbReference type="InterPro" id="IPR036291">
    <property type="entry name" value="NAD(P)-bd_dom_sf"/>
</dbReference>
<evidence type="ECO:0000313" key="8">
    <source>
        <dbReference type="EMBL" id="KOO53199.1"/>
    </source>
</evidence>
<evidence type="ECO:0000256" key="4">
    <source>
        <dbReference type="ARBA" id="ARBA00022827"/>
    </source>
</evidence>
<feature type="region of interest" description="Disordered" evidence="6">
    <location>
        <begin position="510"/>
        <end position="534"/>
    </location>
</feature>
<accession>A0A0M0LQ85</accession>
<dbReference type="SUPFAM" id="SSF51735">
    <property type="entry name" value="NAD(P)-binding Rossmann-fold domains"/>
    <property type="match status" value="1"/>
</dbReference>
<proteinExistence type="inferred from homology"/>
<keyword evidence="9" id="KW-1185">Reference proteome</keyword>
<keyword evidence="5" id="KW-0560">Oxidoreductase</keyword>
<dbReference type="GO" id="GO:0071949">
    <property type="term" value="F:FAD binding"/>
    <property type="evidence" value="ECO:0007669"/>
    <property type="project" value="InterPro"/>
</dbReference>
<organism evidence="8 9">
    <name type="scientific">Chrysochromulina tobinii</name>
    <dbReference type="NCBI Taxonomy" id="1460289"/>
    <lineage>
        <taxon>Eukaryota</taxon>
        <taxon>Haptista</taxon>
        <taxon>Haptophyta</taxon>
        <taxon>Prymnesiophyceae</taxon>
        <taxon>Prymnesiales</taxon>
        <taxon>Chrysochromulinaceae</taxon>
        <taxon>Chrysochromulina</taxon>
    </lineage>
</organism>
<dbReference type="InterPro" id="IPR050416">
    <property type="entry name" value="FAD-linked_Oxidoreductase"/>
</dbReference>
<feature type="region of interest" description="Disordered" evidence="6">
    <location>
        <begin position="1"/>
        <end position="20"/>
    </location>
</feature>
<feature type="compositionally biased region" description="Low complexity" evidence="6">
    <location>
        <begin position="510"/>
        <end position="529"/>
    </location>
</feature>
<dbReference type="Gene3D" id="3.30.465.10">
    <property type="match status" value="1"/>
</dbReference>
<keyword evidence="3" id="KW-0285">Flavoprotein</keyword>
<dbReference type="GO" id="GO:0016491">
    <property type="term" value="F:oxidoreductase activity"/>
    <property type="evidence" value="ECO:0007669"/>
    <property type="project" value="UniProtKB-KW"/>
</dbReference>
<dbReference type="Pfam" id="PF01565">
    <property type="entry name" value="FAD_binding_4"/>
    <property type="match status" value="1"/>
</dbReference>
<dbReference type="PANTHER" id="PTHR42973">
    <property type="entry name" value="BINDING OXIDOREDUCTASE, PUTATIVE (AFU_ORTHOLOGUE AFUA_1G17690)-RELATED"/>
    <property type="match status" value="1"/>
</dbReference>
<dbReference type="OrthoDB" id="2151789at2759"/>
<evidence type="ECO:0000256" key="1">
    <source>
        <dbReference type="ARBA" id="ARBA00001974"/>
    </source>
</evidence>
<dbReference type="PANTHER" id="PTHR42973:SF39">
    <property type="entry name" value="FAD-BINDING PCMH-TYPE DOMAIN-CONTAINING PROTEIN"/>
    <property type="match status" value="1"/>
</dbReference>
<evidence type="ECO:0000256" key="3">
    <source>
        <dbReference type="ARBA" id="ARBA00022630"/>
    </source>
</evidence>
<gene>
    <name evidence="8" type="ORF">Ctob_014510</name>
</gene>
<dbReference type="InterPro" id="IPR006094">
    <property type="entry name" value="Oxid_FAD_bind_N"/>
</dbReference>
<feature type="domain" description="FAD-binding PCMH-type" evidence="7">
    <location>
        <begin position="63"/>
        <end position="254"/>
    </location>
</feature>
<comment type="caution">
    <text evidence="8">The sequence shown here is derived from an EMBL/GenBank/DDBJ whole genome shotgun (WGS) entry which is preliminary data.</text>
</comment>
<dbReference type="PROSITE" id="PS51387">
    <property type="entry name" value="FAD_PCMH"/>
    <property type="match status" value="1"/>
</dbReference>
<evidence type="ECO:0000256" key="5">
    <source>
        <dbReference type="ARBA" id="ARBA00023002"/>
    </source>
</evidence>
<dbReference type="InterPro" id="IPR016169">
    <property type="entry name" value="FAD-bd_PCMH_sub2"/>
</dbReference>
<comment type="similarity">
    <text evidence="2">Belongs to the oxygen-dependent FAD-linked oxidoreductase family.</text>
</comment>
<keyword evidence="4" id="KW-0274">FAD</keyword>
<dbReference type="EMBL" id="JWZX01000335">
    <property type="protein sequence ID" value="KOO53199.1"/>
    <property type="molecule type" value="Genomic_DNA"/>
</dbReference>
<evidence type="ECO:0000259" key="7">
    <source>
        <dbReference type="PROSITE" id="PS51387"/>
    </source>
</evidence>
<dbReference type="InterPro" id="IPR016166">
    <property type="entry name" value="FAD-bd_PCMH"/>
</dbReference>
<evidence type="ECO:0000256" key="6">
    <source>
        <dbReference type="SAM" id="MobiDB-lite"/>
    </source>
</evidence>
<name>A0A0M0LQ85_9EUKA</name>
<evidence type="ECO:0000313" key="9">
    <source>
        <dbReference type="Proteomes" id="UP000037460"/>
    </source>
</evidence>
<evidence type="ECO:0000256" key="2">
    <source>
        <dbReference type="ARBA" id="ARBA00005466"/>
    </source>
</evidence>
<dbReference type="InterPro" id="IPR036318">
    <property type="entry name" value="FAD-bd_PCMH-like_sf"/>
</dbReference>